<keyword evidence="1" id="KW-0802">TPR repeat</keyword>
<dbReference type="Proteomes" id="UP000215214">
    <property type="component" value="Chromosome TJEJU"/>
</dbReference>
<dbReference type="InterPro" id="IPR011990">
    <property type="entry name" value="TPR-like_helical_dom_sf"/>
</dbReference>
<organism evidence="3 4">
    <name type="scientific">Tenacibaculum jejuense</name>
    <dbReference type="NCBI Taxonomy" id="584609"/>
    <lineage>
        <taxon>Bacteria</taxon>
        <taxon>Pseudomonadati</taxon>
        <taxon>Bacteroidota</taxon>
        <taxon>Flavobacteriia</taxon>
        <taxon>Flavobacteriales</taxon>
        <taxon>Flavobacteriaceae</taxon>
        <taxon>Tenacibaculum</taxon>
    </lineage>
</organism>
<dbReference type="PROSITE" id="PS51257">
    <property type="entry name" value="PROKAR_LIPOPROTEIN"/>
    <property type="match status" value="1"/>
</dbReference>
<keyword evidence="3" id="KW-0449">Lipoprotein</keyword>
<dbReference type="EMBL" id="LT899436">
    <property type="protein sequence ID" value="SNR13986.1"/>
    <property type="molecule type" value="Genomic_DNA"/>
</dbReference>
<dbReference type="SMART" id="SM00028">
    <property type="entry name" value="TPR"/>
    <property type="match status" value="4"/>
</dbReference>
<dbReference type="PROSITE" id="PS50005">
    <property type="entry name" value="TPR"/>
    <property type="match status" value="1"/>
</dbReference>
<dbReference type="OrthoDB" id="1522549at2"/>
<protein>
    <submittedName>
        <fullName evidence="3">SprE lipoprotein</fullName>
    </submittedName>
</protein>
<dbReference type="KEGG" id="tje:TJEJU_0180"/>
<sequence length="739" mass="86484">MKKLYKVLTLIICAIVIYSCSTKKDTVINRNFHVLNTKYNVLFNGEQAFEKGIKNIEDNYTDNFWKRLPLEPIKFDERNIGELRLGTPGNGFDNKEDQKNKPATPFDRAEEKAVKAIQKHSMNIGGYEKNRQIDDAYLLLGKSRYYTQRFIPAIEAFNYIIANYPKADLIYDTKVWRAKANVRLENEKLAIETLKLLVDLDKNEEDLSGVQLQSAHTALAMAYEKTDTIQKVIDNLKKSVGLANNEQSYRNKFVLGQIYSELNRKDSSRTIFKLLAGNKKTPRKYRIHAYIELVKNLEKDSSNLGLIGKFKKLIRNSDNRKYHNELYYHLGVLEEKRDSIETATDYYIKSLEAKKNNNYQKTYAYERLGNIYFDKQEYLLAGSFYDSVLQATSEEFENEKRIRRIKRKQKGLNKLRSFEEVVKTNDSILKLTKMSSEEQTAFFEQYIEKLKEDEEKKRQRLANSQNFGNQLASGSSFGGNKGKWYFYNSQSKGFGKVSFTKVWGDRPLEDNWRWSDKTAPSEESEENEETKKQDNSRYEVATYVKTIPTNKEEIKALAKDRNEALYQLGLIYKEQFKNPDLAIEKFEYLLTVNEKPELKLPINYHLYQLYERISEKEKSEEKKNLILTKYADSKFAQIIREPNTKLSTDDEVSEIDKKYKNIYSMYKFNMNEEAVNQIDNLGSEIENSELIAKFALLRALCIGRYKSKEEYKKALEFVAFKYANQIEGQKANEIIQLLK</sequence>
<dbReference type="Pfam" id="PF13174">
    <property type="entry name" value="TPR_6"/>
    <property type="match status" value="1"/>
</dbReference>
<name>A0A238U4N1_9FLAO</name>
<dbReference type="SUPFAM" id="SSF48452">
    <property type="entry name" value="TPR-like"/>
    <property type="match status" value="2"/>
</dbReference>
<evidence type="ECO:0000313" key="4">
    <source>
        <dbReference type="Proteomes" id="UP000215214"/>
    </source>
</evidence>
<evidence type="ECO:0000313" key="3">
    <source>
        <dbReference type="EMBL" id="SNR13986.1"/>
    </source>
</evidence>
<gene>
    <name evidence="3" type="primary">sprE</name>
    <name evidence="3" type="ORF">TJEJU_0180</name>
</gene>
<keyword evidence="4" id="KW-1185">Reference proteome</keyword>
<dbReference type="InterPro" id="IPR019734">
    <property type="entry name" value="TPR_rpt"/>
</dbReference>
<dbReference type="Gene3D" id="1.25.40.10">
    <property type="entry name" value="Tetratricopeptide repeat domain"/>
    <property type="match status" value="2"/>
</dbReference>
<feature type="region of interest" description="Disordered" evidence="2">
    <location>
        <begin position="513"/>
        <end position="535"/>
    </location>
</feature>
<feature type="repeat" description="TPR" evidence="1">
    <location>
        <begin position="324"/>
        <end position="357"/>
    </location>
</feature>
<evidence type="ECO:0000256" key="1">
    <source>
        <dbReference type="PROSITE-ProRule" id="PRU00339"/>
    </source>
</evidence>
<dbReference type="AlphaFoldDB" id="A0A238U4N1"/>
<feature type="region of interest" description="Disordered" evidence="2">
    <location>
        <begin position="86"/>
        <end position="107"/>
    </location>
</feature>
<proteinExistence type="predicted"/>
<reference evidence="3 4" key="1">
    <citation type="submission" date="2017-07" db="EMBL/GenBank/DDBJ databases">
        <authorList>
            <person name="Sun Z.S."/>
            <person name="Albrecht U."/>
            <person name="Echele G."/>
            <person name="Lee C.C."/>
        </authorList>
    </citation>
    <scope>NUCLEOTIDE SEQUENCE [LARGE SCALE GENOMIC DNA]</scope>
    <source>
        <strain evidence="4">type strain: KCTC 22618</strain>
    </source>
</reference>
<accession>A0A238U4N1</accession>
<evidence type="ECO:0000256" key="2">
    <source>
        <dbReference type="SAM" id="MobiDB-lite"/>
    </source>
</evidence>
<dbReference type="RefSeq" id="WP_095068853.1">
    <property type="nucleotide sequence ID" value="NZ_LT899436.1"/>
</dbReference>